<dbReference type="GO" id="GO:0006281">
    <property type="term" value="P:DNA repair"/>
    <property type="evidence" value="ECO:0007669"/>
    <property type="project" value="InterPro"/>
</dbReference>
<keyword evidence="1" id="KW-0812">Transmembrane</keyword>
<dbReference type="InterPro" id="IPR051675">
    <property type="entry name" value="Endo/Exo/Phosphatase_dom_1"/>
</dbReference>
<dbReference type="InterPro" id="IPR010994">
    <property type="entry name" value="RuvA_2-like"/>
</dbReference>
<organism evidence="3 4">
    <name type="scientific">Desulfocapsa sulfexigens (strain DSM 10523 / SB164P1)</name>
    <dbReference type="NCBI Taxonomy" id="1167006"/>
    <lineage>
        <taxon>Bacteria</taxon>
        <taxon>Pseudomonadati</taxon>
        <taxon>Thermodesulfobacteriota</taxon>
        <taxon>Desulfobulbia</taxon>
        <taxon>Desulfobulbales</taxon>
        <taxon>Desulfocapsaceae</taxon>
        <taxon>Desulfocapsa</taxon>
    </lineage>
</organism>
<feature type="domain" description="Helix-hairpin-helix DNA-binding motif class 1" evidence="2">
    <location>
        <begin position="134"/>
        <end position="153"/>
    </location>
</feature>
<dbReference type="GO" id="GO:0015627">
    <property type="term" value="C:type II protein secretion system complex"/>
    <property type="evidence" value="ECO:0007669"/>
    <property type="project" value="TreeGrafter"/>
</dbReference>
<dbReference type="Proteomes" id="UP000011721">
    <property type="component" value="Chromosome"/>
</dbReference>
<dbReference type="SMART" id="SM00278">
    <property type="entry name" value="HhH1"/>
    <property type="match status" value="2"/>
</dbReference>
<feature type="domain" description="Helix-hairpin-helix DNA-binding motif class 1" evidence="2">
    <location>
        <begin position="104"/>
        <end position="123"/>
    </location>
</feature>
<dbReference type="SUPFAM" id="SSF47781">
    <property type="entry name" value="RuvA domain 2-like"/>
    <property type="match status" value="1"/>
</dbReference>
<dbReference type="HOGENOM" id="CLU_1641069_0_0_7"/>
<reference evidence="4" key="1">
    <citation type="journal article" date="2013" name="Stand. Genomic Sci.">
        <title>Complete genome sequence of Desulfocapsa sulfexigens, a marine deltaproteobacterium specialized in disproportionating inorganic sulfur compounds.</title>
        <authorList>
            <person name="Finster K.W."/>
            <person name="Kjeldsen K.U."/>
            <person name="Kube M."/>
            <person name="Reinhardt R."/>
            <person name="Mussmann M."/>
            <person name="Amann R."/>
            <person name="Schreiber L."/>
        </authorList>
    </citation>
    <scope>NUCLEOTIDE SEQUENCE [LARGE SCALE GENOMIC DNA]</scope>
    <source>
        <strain evidence="4">DSM 10523 / SB164P1</strain>
    </source>
</reference>
<dbReference type="AlphaFoldDB" id="M1PIJ2"/>
<dbReference type="PANTHER" id="PTHR21180:SF32">
    <property type="entry name" value="ENDONUCLEASE_EXONUCLEASE_PHOSPHATASE FAMILY DOMAIN-CONTAINING PROTEIN 1"/>
    <property type="match status" value="1"/>
</dbReference>
<dbReference type="OrthoDB" id="5432820at2"/>
<dbReference type="EMBL" id="CP003985">
    <property type="protein sequence ID" value="AGF79415.1"/>
    <property type="molecule type" value="Genomic_DNA"/>
</dbReference>
<evidence type="ECO:0000259" key="2">
    <source>
        <dbReference type="SMART" id="SM00278"/>
    </source>
</evidence>
<dbReference type="GO" id="GO:0003677">
    <property type="term" value="F:DNA binding"/>
    <property type="evidence" value="ECO:0007669"/>
    <property type="project" value="InterPro"/>
</dbReference>
<evidence type="ECO:0000313" key="3">
    <source>
        <dbReference type="EMBL" id="AGF79415.1"/>
    </source>
</evidence>
<feature type="transmembrane region" description="Helical" evidence="1">
    <location>
        <begin position="24"/>
        <end position="42"/>
    </location>
</feature>
<name>M1PIJ2_DESSD</name>
<keyword evidence="4" id="KW-1185">Reference proteome</keyword>
<sequence>MNSVTQPKTRTDIVSREEGTGKELFALFCCSLFALTQLFFLFDFSPNTSQRKIELQVVNGHKLVLNDRLWQNSFESENPCLSVEQLNFSPFFFLPVAINHCDKLLLMSVKGIGTELAEKILQTRNQFGPFETAEDLLRVSGIGPVRMAQIAPYLSFVNYYE</sequence>
<proteinExistence type="predicted"/>
<accession>M1PIJ2</accession>
<evidence type="ECO:0000256" key="1">
    <source>
        <dbReference type="SAM" id="Phobius"/>
    </source>
</evidence>
<dbReference type="Pfam" id="PF12836">
    <property type="entry name" value="HHH_3"/>
    <property type="match status" value="1"/>
</dbReference>
<gene>
    <name evidence="3" type="ordered locus">UWK_02884</name>
</gene>
<dbReference type="InterPro" id="IPR003583">
    <property type="entry name" value="Hlx-hairpin-Hlx_DNA-bd_motif"/>
</dbReference>
<dbReference type="KEGG" id="dsf:UWK_02884"/>
<protein>
    <recommendedName>
        <fullName evidence="2">Helix-hairpin-helix DNA-binding motif class 1 domain-containing protein</fullName>
    </recommendedName>
</protein>
<dbReference type="PANTHER" id="PTHR21180">
    <property type="entry name" value="ENDONUCLEASE/EXONUCLEASE/PHOSPHATASE FAMILY DOMAIN-CONTAINING PROTEIN 1"/>
    <property type="match status" value="1"/>
</dbReference>
<dbReference type="Gene3D" id="1.10.150.320">
    <property type="entry name" value="Photosystem II 12 kDa extrinsic protein"/>
    <property type="match status" value="1"/>
</dbReference>
<dbReference type="GO" id="GO:0015628">
    <property type="term" value="P:protein secretion by the type II secretion system"/>
    <property type="evidence" value="ECO:0007669"/>
    <property type="project" value="TreeGrafter"/>
</dbReference>
<keyword evidence="1" id="KW-0472">Membrane</keyword>
<dbReference type="eggNOG" id="COG1555">
    <property type="taxonomic scope" value="Bacteria"/>
</dbReference>
<keyword evidence="1" id="KW-1133">Transmembrane helix</keyword>
<dbReference type="RefSeq" id="WP_015405101.1">
    <property type="nucleotide sequence ID" value="NC_020304.1"/>
</dbReference>
<evidence type="ECO:0000313" key="4">
    <source>
        <dbReference type="Proteomes" id="UP000011721"/>
    </source>
</evidence>
<dbReference type="STRING" id="1167006.UWK_02884"/>